<keyword evidence="3" id="KW-0378">Hydrolase</keyword>
<dbReference type="EMBL" id="CP117834">
    <property type="protein sequence ID" value="WDF02044.1"/>
    <property type="molecule type" value="Genomic_DNA"/>
</dbReference>
<dbReference type="SUPFAM" id="SSF52540">
    <property type="entry name" value="P-loop containing nucleoside triphosphate hydrolases"/>
    <property type="match status" value="1"/>
</dbReference>
<dbReference type="PANTHER" id="PTHR43788:SF8">
    <property type="entry name" value="DNA-BINDING PROTEIN SMUBP-2"/>
    <property type="match status" value="1"/>
</dbReference>
<dbReference type="GO" id="GO:0004386">
    <property type="term" value="F:helicase activity"/>
    <property type="evidence" value="ECO:0007669"/>
    <property type="project" value="UniProtKB-KW"/>
</dbReference>
<dbReference type="Gene3D" id="3.40.50.300">
    <property type="entry name" value="P-loop containing nucleotide triphosphate hydrolases"/>
    <property type="match status" value="2"/>
</dbReference>
<proteinExistence type="inferred from homology"/>
<gene>
    <name evidence="9" type="ORF">PQ477_10970</name>
</gene>
<evidence type="ECO:0000256" key="5">
    <source>
        <dbReference type="ARBA" id="ARBA00022840"/>
    </source>
</evidence>
<evidence type="ECO:0000256" key="3">
    <source>
        <dbReference type="ARBA" id="ARBA00022801"/>
    </source>
</evidence>
<evidence type="ECO:0000256" key="2">
    <source>
        <dbReference type="ARBA" id="ARBA00022741"/>
    </source>
</evidence>
<feature type="domain" description="DNA2/NAM7 helicase helicase" evidence="7">
    <location>
        <begin position="4"/>
        <end position="194"/>
    </location>
</feature>
<dbReference type="InterPro" id="IPR041677">
    <property type="entry name" value="DNA2/NAM7_AAA_11"/>
</dbReference>
<reference evidence="9 10" key="1">
    <citation type="submission" date="2023-02" db="EMBL/GenBank/DDBJ databases">
        <authorList>
            <person name="Liu G."/>
        </authorList>
    </citation>
    <scope>NUCLEOTIDE SEQUENCE [LARGE SCALE GENOMIC DNA]</scope>
    <source>
        <strain evidence="9 10">DSM 23008</strain>
    </source>
</reference>
<feature type="domain" description="DNA2/NAM7 helicase-like C-terminal" evidence="8">
    <location>
        <begin position="299"/>
        <end position="408"/>
    </location>
</feature>
<dbReference type="Proteomes" id="UP001215143">
    <property type="component" value="Chromosome"/>
</dbReference>
<organism evidence="9 10">
    <name type="scientific">Shouchella hunanensis</name>
    <dbReference type="NCBI Taxonomy" id="766894"/>
    <lineage>
        <taxon>Bacteria</taxon>
        <taxon>Bacillati</taxon>
        <taxon>Bacillota</taxon>
        <taxon>Bacilli</taxon>
        <taxon>Bacillales</taxon>
        <taxon>Bacillaceae</taxon>
        <taxon>Shouchella</taxon>
    </lineage>
</organism>
<evidence type="ECO:0000259" key="8">
    <source>
        <dbReference type="Pfam" id="PF13087"/>
    </source>
</evidence>
<evidence type="ECO:0000256" key="1">
    <source>
        <dbReference type="ARBA" id="ARBA00007913"/>
    </source>
</evidence>
<keyword evidence="6" id="KW-0175">Coiled coil</keyword>
<dbReference type="InterPro" id="IPR027417">
    <property type="entry name" value="P-loop_NTPase"/>
</dbReference>
<sequence>MNEKRVKSAVKRIEESQAEFNQWISTEQTILRNLEQQITALREDLVKSDRKVLDFSLSYDQLQKSNPWFSDHFRTLQSELFISALKVRKQFLYENRKNVKKARMIWQKQSDYIAKENGLLILAESWQWINFTIPVISTTFASFGRMFKHLNENTIGNLFIDEAGQALPQASVGAILRSKKVMVVGDPSQIKPVLTLDSPVLSLIGRHYKVDETFVSADASTQTLVDATSQFGFQKDDEEWIGIPLWVHRRSNYPMFTISNEISYNNLMVQGKEGDGAQGKSDWFDSTGNAIDKYVKEQALLLKKLITHRLQENPDLAEDIYVITPFRNVAFKVARVLDDIDFTKRENGKPVNVGTVHTFQGKEAKIVYFVLGADSTSSGAASWAVSEANIMNVAATRAKEEFYVIGDKDLYGSLGSNVADSTISIIEKYNEKAQQLT</sequence>
<evidence type="ECO:0000259" key="7">
    <source>
        <dbReference type="Pfam" id="PF13086"/>
    </source>
</evidence>
<keyword evidence="4 9" id="KW-0347">Helicase</keyword>
<evidence type="ECO:0000313" key="10">
    <source>
        <dbReference type="Proteomes" id="UP001215143"/>
    </source>
</evidence>
<evidence type="ECO:0000313" key="9">
    <source>
        <dbReference type="EMBL" id="WDF02044.1"/>
    </source>
</evidence>
<keyword evidence="2" id="KW-0547">Nucleotide-binding</keyword>
<feature type="coiled-coil region" evidence="6">
    <location>
        <begin position="24"/>
        <end position="51"/>
    </location>
</feature>
<keyword evidence="10" id="KW-1185">Reference proteome</keyword>
<dbReference type="PANTHER" id="PTHR43788">
    <property type="entry name" value="DNA2/NAM7 HELICASE FAMILY MEMBER"/>
    <property type="match status" value="1"/>
</dbReference>
<dbReference type="Pfam" id="PF13087">
    <property type="entry name" value="AAA_12"/>
    <property type="match status" value="1"/>
</dbReference>
<comment type="similarity">
    <text evidence="1">Belongs to the DNA2/NAM7 helicase family.</text>
</comment>
<name>A0ABY7VZL6_9BACI</name>
<accession>A0ABY7VZL6</accession>
<evidence type="ECO:0000256" key="6">
    <source>
        <dbReference type="SAM" id="Coils"/>
    </source>
</evidence>
<protein>
    <submittedName>
        <fullName evidence="9">DEAD/DEAH box helicase</fullName>
    </submittedName>
</protein>
<dbReference type="Pfam" id="PF13086">
    <property type="entry name" value="AAA_11"/>
    <property type="match status" value="1"/>
</dbReference>
<dbReference type="InterPro" id="IPR050534">
    <property type="entry name" value="Coronavir_polyprotein_1ab"/>
</dbReference>
<dbReference type="RefSeq" id="WP_274271781.1">
    <property type="nucleotide sequence ID" value="NZ_CP117834.1"/>
</dbReference>
<evidence type="ECO:0000256" key="4">
    <source>
        <dbReference type="ARBA" id="ARBA00022806"/>
    </source>
</evidence>
<dbReference type="InterPro" id="IPR041679">
    <property type="entry name" value="DNA2/NAM7-like_C"/>
</dbReference>
<keyword evidence="5" id="KW-0067">ATP-binding</keyword>